<dbReference type="CDD" id="cd03801">
    <property type="entry name" value="GT4_PimA-like"/>
    <property type="match status" value="1"/>
</dbReference>
<keyword evidence="3" id="KW-1185">Reference proteome</keyword>
<evidence type="ECO:0000313" key="3">
    <source>
        <dbReference type="Proteomes" id="UP000584642"/>
    </source>
</evidence>
<gene>
    <name evidence="2" type="ORF">HND93_11215</name>
</gene>
<dbReference type="InterPro" id="IPR001296">
    <property type="entry name" value="Glyco_trans_1"/>
</dbReference>
<dbReference type="EMBL" id="JABFDB010000006">
    <property type="protein sequence ID" value="NYZ20283.1"/>
    <property type="molecule type" value="Genomic_DNA"/>
</dbReference>
<evidence type="ECO:0000313" key="2">
    <source>
        <dbReference type="EMBL" id="NYZ20283.1"/>
    </source>
</evidence>
<dbReference type="SUPFAM" id="SSF53756">
    <property type="entry name" value="UDP-Glycosyltransferase/glycogen phosphorylase"/>
    <property type="match status" value="1"/>
</dbReference>
<accession>A0ABX2TAV3</accession>
<evidence type="ECO:0000259" key="1">
    <source>
        <dbReference type="Pfam" id="PF00534"/>
    </source>
</evidence>
<comment type="caution">
    <text evidence="2">The sequence shown here is derived from an EMBL/GenBank/DDBJ whole genome shotgun (WGS) entry which is preliminary data.</text>
</comment>
<dbReference type="PANTHER" id="PTHR12526:SF636">
    <property type="entry name" value="BLL3647 PROTEIN"/>
    <property type="match status" value="1"/>
</dbReference>
<name>A0ABX2TAV3_9PROT</name>
<dbReference type="Pfam" id="PF00534">
    <property type="entry name" value="Glycos_transf_1"/>
    <property type="match status" value="1"/>
</dbReference>
<dbReference type="Proteomes" id="UP000584642">
    <property type="component" value="Unassembled WGS sequence"/>
</dbReference>
<dbReference type="PANTHER" id="PTHR12526">
    <property type="entry name" value="GLYCOSYLTRANSFERASE"/>
    <property type="match status" value="1"/>
</dbReference>
<feature type="domain" description="Glycosyl transferase family 1" evidence="1">
    <location>
        <begin position="220"/>
        <end position="385"/>
    </location>
</feature>
<sequence length="413" mass="45165">MRRVAVVVKGWPRLSETFIAQEVLGLERRGLKQLVVSLRLPTDKTVHDLNKAVTAPVLYLPEYLRDDPKRVFNGVWRTLGRPGFWRALGAWLADLTRDPTRNRIRRFGQACVLAAELPADVAWLHSHFLHTPASVTRYAALIAGLGWSFSAHAKDIWTSPEWELRGKLASAAWGVTCTAMGHRHLESLAPESGRVELLYHGLDFARFPDTPPARPPRDGGDPTDPVRLLTVGRAVEKKGIDLVLDALARLPTGLSWRWTHIGGGERLPALKAQAERLGLTDRVEWQGARAQDAVIAAYAASDLFILPSRQAKDGDRDGLPNVLMEAQAMGLPCLATRMAAIPELIGDGTTGVLVPPDDPPALAVALESLLRDPARRAALAAAGAERVRHEFGCDQGIDRLVVRFAESLAATTR</sequence>
<dbReference type="Gene3D" id="3.40.50.2000">
    <property type="entry name" value="Glycogen Phosphorylase B"/>
    <property type="match status" value="2"/>
</dbReference>
<organism evidence="2 3">
    <name type="scientific">Azospirillum oleiclasticum</name>
    <dbReference type="NCBI Taxonomy" id="2735135"/>
    <lineage>
        <taxon>Bacteria</taxon>
        <taxon>Pseudomonadati</taxon>
        <taxon>Pseudomonadota</taxon>
        <taxon>Alphaproteobacteria</taxon>
        <taxon>Rhodospirillales</taxon>
        <taxon>Azospirillaceae</taxon>
        <taxon>Azospirillum</taxon>
    </lineage>
</organism>
<proteinExistence type="predicted"/>
<protein>
    <submittedName>
        <fullName evidence="2">Glycosyltransferase family 4 protein</fullName>
    </submittedName>
</protein>
<reference evidence="2 3" key="1">
    <citation type="submission" date="2020-05" db="EMBL/GenBank/DDBJ databases">
        <title>Azospirillum oleiclasticum sp. nov, a nitrogen-fixing and heavy crude oil-emulsifying bacterium isolated from the crude oil of Yumen Oilfield.</title>
        <authorList>
            <person name="Wu D."/>
            <person name="Cai M."/>
            <person name="Zhang X."/>
        </authorList>
    </citation>
    <scope>NUCLEOTIDE SEQUENCE [LARGE SCALE GENOMIC DNA]</scope>
    <source>
        <strain evidence="2 3">ROY-1-1-2</strain>
    </source>
</reference>